<dbReference type="PANTHER" id="PTHR33376:SF15">
    <property type="entry name" value="BLL6794 PROTEIN"/>
    <property type="match status" value="1"/>
</dbReference>
<evidence type="ECO:0000256" key="1">
    <source>
        <dbReference type="ARBA" id="ARBA00022729"/>
    </source>
</evidence>
<feature type="chain" id="PRO_5045407470" evidence="2">
    <location>
        <begin position="26"/>
        <end position="341"/>
    </location>
</feature>
<gene>
    <name evidence="3" type="primary">dctP</name>
    <name evidence="3" type="ORF">OIK42_05105</name>
</gene>
<proteinExistence type="predicted"/>
<dbReference type="Proteomes" id="UP001218788">
    <property type="component" value="Unassembled WGS sequence"/>
</dbReference>
<dbReference type="InterPro" id="IPR038404">
    <property type="entry name" value="TRAP_DctP_sf"/>
</dbReference>
<reference evidence="3 4" key="1">
    <citation type="submission" date="2022-10" db="EMBL/GenBank/DDBJ databases">
        <title>Alteromonas sp. chi3 Genome sequencing.</title>
        <authorList>
            <person name="Park S."/>
        </authorList>
    </citation>
    <scope>NUCLEOTIDE SEQUENCE [LARGE SCALE GENOMIC DNA]</scope>
    <source>
        <strain evidence="4">chi3</strain>
    </source>
</reference>
<dbReference type="PANTHER" id="PTHR33376">
    <property type="match status" value="1"/>
</dbReference>
<dbReference type="NCBIfam" id="NF037995">
    <property type="entry name" value="TRAP_S1"/>
    <property type="match status" value="1"/>
</dbReference>
<protein>
    <submittedName>
        <fullName evidence="3">TRAP transporter substrate-binding protein DctP</fullName>
    </submittedName>
</protein>
<dbReference type="EMBL" id="JAQQXP010000001">
    <property type="protein sequence ID" value="MDC8830138.1"/>
    <property type="molecule type" value="Genomic_DNA"/>
</dbReference>
<dbReference type="Pfam" id="PF03480">
    <property type="entry name" value="DctP"/>
    <property type="match status" value="1"/>
</dbReference>
<accession>A0ABT5L2Y2</accession>
<feature type="signal peptide" evidence="2">
    <location>
        <begin position="1"/>
        <end position="25"/>
    </location>
</feature>
<comment type="caution">
    <text evidence="3">The sequence shown here is derived from an EMBL/GenBank/DDBJ whole genome shotgun (WGS) entry which is preliminary data.</text>
</comment>
<dbReference type="RefSeq" id="WP_273638898.1">
    <property type="nucleotide sequence ID" value="NZ_JAQQXP010000001.1"/>
</dbReference>
<keyword evidence="4" id="KW-1185">Reference proteome</keyword>
<sequence length="341" mass="37496">MYNFINLMAVLCLSGLLLLSSAAYSQSEQSPKILRIASWGPPQHFLSQSRSAWIDAVNARAGGRIKIIDYPGGQLYGPKDMHRAVSRGLIDMGVILQPRLMATVPLLQGVYLPFAFDSMEQAAKAYSGESLAIIDQAMREKNLQLIYPSFSGGVDIFSSRGLINTPADMKNLRILATSPMFTDLLLRLEAAPDTSIAQSEQYMALKRGVADATINGIVTGYFQRNHEVARYVTKANMSFPTVLLTVNLDVWNALPEDIRTIMMEEGEKQKAYSLAASAAMEARFTNAIAEQGGIFKAMPAATRQQLQTVSSGVWHAWAEQNGPQARRLLQLNLPQPEQAVE</sequence>
<dbReference type="InterPro" id="IPR018389">
    <property type="entry name" value="DctP_fam"/>
</dbReference>
<dbReference type="Gene3D" id="3.40.190.170">
    <property type="entry name" value="Bacterial extracellular solute-binding protein, family 7"/>
    <property type="match status" value="1"/>
</dbReference>
<evidence type="ECO:0000313" key="4">
    <source>
        <dbReference type="Proteomes" id="UP001218788"/>
    </source>
</evidence>
<name>A0ABT5L2Y2_9ALTE</name>
<evidence type="ECO:0000256" key="2">
    <source>
        <dbReference type="SAM" id="SignalP"/>
    </source>
</evidence>
<organism evidence="3 4">
    <name type="scientific">Alteromonas gilva</name>
    <dbReference type="NCBI Taxonomy" id="2987522"/>
    <lineage>
        <taxon>Bacteria</taxon>
        <taxon>Pseudomonadati</taxon>
        <taxon>Pseudomonadota</taxon>
        <taxon>Gammaproteobacteria</taxon>
        <taxon>Alteromonadales</taxon>
        <taxon>Alteromonadaceae</taxon>
        <taxon>Alteromonas/Salinimonas group</taxon>
        <taxon>Alteromonas</taxon>
    </lineage>
</organism>
<evidence type="ECO:0000313" key="3">
    <source>
        <dbReference type="EMBL" id="MDC8830138.1"/>
    </source>
</evidence>
<keyword evidence="1 2" id="KW-0732">Signal</keyword>